<keyword evidence="1" id="KW-0732">Signal</keyword>
<accession>A0A4P7L3M0</accession>
<dbReference type="AlphaFoldDB" id="A0A4P7L3M0"/>
<reference evidence="2 3" key="1">
    <citation type="submission" date="2019-03" db="EMBL/GenBank/DDBJ databases">
        <title>Efficiently degradation of phenoxyalkanoic acid herbicides by Cupriavidus oxalaticus strain X32.</title>
        <authorList>
            <person name="Sheng X."/>
        </authorList>
    </citation>
    <scope>NUCLEOTIDE SEQUENCE [LARGE SCALE GENOMIC DNA]</scope>
    <source>
        <strain evidence="2 3">X32</strain>
    </source>
</reference>
<feature type="signal peptide" evidence="1">
    <location>
        <begin position="1"/>
        <end position="27"/>
    </location>
</feature>
<dbReference type="OrthoDB" id="8962610at2"/>
<dbReference type="EMBL" id="CP038634">
    <property type="protein sequence ID" value="QBY50036.1"/>
    <property type="molecule type" value="Genomic_DNA"/>
</dbReference>
<evidence type="ECO:0000313" key="3">
    <source>
        <dbReference type="Proteomes" id="UP000295294"/>
    </source>
</evidence>
<sequence length="301" mass="32252">MKTKAQQYRLANLAALAGLCLAMPAAAQPAAPAGAAAATAVSAAAQVAATQMAASAAAVLCNAPWFRSGSHVQMEGDGALPMSIRMTLRDVGRSASGCRAQLTVSSKSAMSALMGPPVIMEQVHEVVIDRRTPNDETSIESQHAIINARARYARMYGEASFRGKGVFNYAGLELREGSTLDGETFQSSVSLKVYPLGSGEVVSTMRALHASIHIGSRQVGRRQMIETVMGRKECLPITYEKRTSLGPVLVGEEVVQVEPSVMHVTDWYCPSDAFVLRTEVRQDGKVQRIDVTALERDTQMP</sequence>
<evidence type="ECO:0000313" key="2">
    <source>
        <dbReference type="EMBL" id="QBY50036.1"/>
    </source>
</evidence>
<feature type="chain" id="PRO_5020812091" description="DUF3108 domain-containing protein" evidence="1">
    <location>
        <begin position="28"/>
        <end position="301"/>
    </location>
</feature>
<name>A0A4P7L3M0_9BURK</name>
<dbReference type="Proteomes" id="UP000295294">
    <property type="component" value="Chromosome 1"/>
</dbReference>
<gene>
    <name evidence="2" type="ORF">E0W60_02105</name>
</gene>
<proteinExistence type="predicted"/>
<evidence type="ECO:0000256" key="1">
    <source>
        <dbReference type="SAM" id="SignalP"/>
    </source>
</evidence>
<dbReference type="STRING" id="1349762.GCA_001592245_04326"/>
<organism evidence="2 3">
    <name type="scientific">Cupriavidus oxalaticus</name>
    <dbReference type="NCBI Taxonomy" id="96344"/>
    <lineage>
        <taxon>Bacteria</taxon>
        <taxon>Pseudomonadati</taxon>
        <taxon>Pseudomonadota</taxon>
        <taxon>Betaproteobacteria</taxon>
        <taxon>Burkholderiales</taxon>
        <taxon>Burkholderiaceae</taxon>
        <taxon>Cupriavidus</taxon>
    </lineage>
</organism>
<evidence type="ECO:0008006" key="4">
    <source>
        <dbReference type="Google" id="ProtNLM"/>
    </source>
</evidence>
<dbReference type="RefSeq" id="WP_135702863.1">
    <property type="nucleotide sequence ID" value="NZ_CP038634.1"/>
</dbReference>
<dbReference type="KEGG" id="cox:E0W60_02105"/>
<protein>
    <recommendedName>
        <fullName evidence="4">DUF3108 domain-containing protein</fullName>
    </recommendedName>
</protein>